<proteinExistence type="inferred from homology"/>
<organism evidence="5 6">
    <name type="scientific">Cryptosporangium phraense</name>
    <dbReference type="NCBI Taxonomy" id="2593070"/>
    <lineage>
        <taxon>Bacteria</taxon>
        <taxon>Bacillati</taxon>
        <taxon>Actinomycetota</taxon>
        <taxon>Actinomycetes</taxon>
        <taxon>Cryptosporangiales</taxon>
        <taxon>Cryptosporangiaceae</taxon>
        <taxon>Cryptosporangium</taxon>
    </lineage>
</organism>
<evidence type="ECO:0000313" key="5">
    <source>
        <dbReference type="EMBL" id="TQS46126.1"/>
    </source>
</evidence>
<dbReference type="OrthoDB" id="5242868at2"/>
<reference evidence="5 6" key="1">
    <citation type="submission" date="2019-07" db="EMBL/GenBank/DDBJ databases">
        <title>Cryptosporangium phraense sp. nov., isolated from plant litter.</title>
        <authorList>
            <person name="Suriyachadkun C."/>
        </authorList>
    </citation>
    <scope>NUCLEOTIDE SEQUENCE [LARGE SCALE GENOMIC DNA]</scope>
    <source>
        <strain evidence="5 6">A-T 5661</strain>
    </source>
</reference>
<protein>
    <submittedName>
        <fullName evidence="5">SDR family NAD(P)-dependent oxidoreductase</fullName>
    </submittedName>
</protein>
<name>A0A545AXR7_9ACTN</name>
<sequence>MVRPLNEQVVVVTGASTGIGRAAAAALAARGARVVVAARGADRLSTLVDDIRSAGGRAVAVPTDVADADAVRALADTAEREFGRIDTWVNNAGVAIWGRIEDITGEEFDRVMRVNYLGSVHGVHAALPALRRAGGGGIIGVASVESIRTVPLQAPYSASKFALLAFYDALRVELAQDGEPISVTTVLPAAIDTPLYDHGRSKLGAWPKPPPPVYAPEIVADAIVAACERPRREVPVGDSALGFYVAQRVSPALADGFMAVRRLARTSQEYERPDNGVDNLDGPLSEPGAVRGTYPGRVLQHSALTRLAARVPRPGELVTSVVRAVHARQVRSAGGRTAGRA</sequence>
<dbReference type="EMBL" id="VIRS01000003">
    <property type="protein sequence ID" value="TQS46126.1"/>
    <property type="molecule type" value="Genomic_DNA"/>
</dbReference>
<evidence type="ECO:0000313" key="6">
    <source>
        <dbReference type="Proteomes" id="UP000317982"/>
    </source>
</evidence>
<dbReference type="GO" id="GO:0016020">
    <property type="term" value="C:membrane"/>
    <property type="evidence" value="ECO:0007669"/>
    <property type="project" value="TreeGrafter"/>
</dbReference>
<evidence type="ECO:0000256" key="3">
    <source>
        <dbReference type="RuleBase" id="RU000363"/>
    </source>
</evidence>
<dbReference type="InterPro" id="IPR020904">
    <property type="entry name" value="Sc_DH/Rdtase_CS"/>
</dbReference>
<dbReference type="PROSITE" id="PS00061">
    <property type="entry name" value="ADH_SHORT"/>
    <property type="match status" value="1"/>
</dbReference>
<dbReference type="SUPFAM" id="SSF51735">
    <property type="entry name" value="NAD(P)-binding Rossmann-fold domains"/>
    <property type="match status" value="1"/>
</dbReference>
<evidence type="ECO:0000256" key="2">
    <source>
        <dbReference type="ARBA" id="ARBA00023002"/>
    </source>
</evidence>
<dbReference type="InParanoid" id="A0A545AXR7"/>
<comment type="caution">
    <text evidence="5">The sequence shown here is derived from an EMBL/GenBank/DDBJ whole genome shotgun (WGS) entry which is preliminary data.</text>
</comment>
<dbReference type="PRINTS" id="PR00080">
    <property type="entry name" value="SDRFAMILY"/>
</dbReference>
<keyword evidence="2" id="KW-0560">Oxidoreductase</keyword>
<dbReference type="PANTHER" id="PTHR44196:SF1">
    <property type="entry name" value="DEHYDROGENASE_REDUCTASE SDR FAMILY MEMBER 7B"/>
    <property type="match status" value="1"/>
</dbReference>
<dbReference type="PRINTS" id="PR00081">
    <property type="entry name" value="GDHRDH"/>
</dbReference>
<comment type="similarity">
    <text evidence="1 3">Belongs to the short-chain dehydrogenases/reductases (SDR) family.</text>
</comment>
<feature type="domain" description="Ketoreductase" evidence="4">
    <location>
        <begin position="8"/>
        <end position="194"/>
    </location>
</feature>
<gene>
    <name evidence="5" type="ORF">FL583_06505</name>
</gene>
<evidence type="ECO:0000256" key="1">
    <source>
        <dbReference type="ARBA" id="ARBA00006484"/>
    </source>
</evidence>
<dbReference type="AlphaFoldDB" id="A0A545AXR7"/>
<dbReference type="FunFam" id="3.40.50.720:FF:000084">
    <property type="entry name" value="Short-chain dehydrogenase reductase"/>
    <property type="match status" value="1"/>
</dbReference>
<dbReference type="Pfam" id="PF00106">
    <property type="entry name" value="adh_short"/>
    <property type="match status" value="1"/>
</dbReference>
<dbReference type="InterPro" id="IPR002347">
    <property type="entry name" value="SDR_fam"/>
</dbReference>
<accession>A0A545AXR7</accession>
<dbReference type="GO" id="GO:0016491">
    <property type="term" value="F:oxidoreductase activity"/>
    <property type="evidence" value="ECO:0007669"/>
    <property type="project" value="UniProtKB-KW"/>
</dbReference>
<dbReference type="PANTHER" id="PTHR44196">
    <property type="entry name" value="DEHYDROGENASE/REDUCTASE SDR FAMILY MEMBER 7B"/>
    <property type="match status" value="1"/>
</dbReference>
<evidence type="ECO:0000259" key="4">
    <source>
        <dbReference type="SMART" id="SM00822"/>
    </source>
</evidence>
<keyword evidence="6" id="KW-1185">Reference proteome</keyword>
<dbReference type="Gene3D" id="3.40.50.720">
    <property type="entry name" value="NAD(P)-binding Rossmann-like Domain"/>
    <property type="match status" value="1"/>
</dbReference>
<dbReference type="NCBIfam" id="NF005495">
    <property type="entry name" value="PRK07109.1"/>
    <property type="match status" value="1"/>
</dbReference>
<dbReference type="FunCoup" id="A0A545AXR7">
    <property type="interactions" value="114"/>
</dbReference>
<dbReference type="SMART" id="SM00822">
    <property type="entry name" value="PKS_KR"/>
    <property type="match status" value="1"/>
</dbReference>
<dbReference type="InterPro" id="IPR036291">
    <property type="entry name" value="NAD(P)-bd_dom_sf"/>
</dbReference>
<dbReference type="RefSeq" id="WP_142703533.1">
    <property type="nucleotide sequence ID" value="NZ_VIRS01000003.1"/>
</dbReference>
<dbReference type="InterPro" id="IPR057326">
    <property type="entry name" value="KR_dom"/>
</dbReference>
<dbReference type="Proteomes" id="UP000317982">
    <property type="component" value="Unassembled WGS sequence"/>
</dbReference>